<proteinExistence type="predicted"/>
<dbReference type="PANTHER" id="PTHR23131">
    <property type="entry name" value="ENDORIBONUCLEASE LACTB2"/>
    <property type="match status" value="1"/>
</dbReference>
<dbReference type="Gene3D" id="1.10.10.10">
    <property type="entry name" value="Winged helix-like DNA-binding domain superfamily/Winged helix DNA-binding domain"/>
    <property type="match status" value="1"/>
</dbReference>
<dbReference type="InterPro" id="IPR050662">
    <property type="entry name" value="Sec-metab_biosynth-thioest"/>
</dbReference>
<evidence type="ECO:0000313" key="3">
    <source>
        <dbReference type="Proteomes" id="UP000265768"/>
    </source>
</evidence>
<comment type="caution">
    <text evidence="2">The sequence shown here is derived from an EMBL/GenBank/DDBJ whole genome shotgun (WGS) entry which is preliminary data.</text>
</comment>
<feature type="domain" description="Metallo-beta-lactamase" evidence="1">
    <location>
        <begin position="45"/>
        <end position="260"/>
    </location>
</feature>
<dbReference type="SMART" id="SM00849">
    <property type="entry name" value="Lactamase_B"/>
    <property type="match status" value="1"/>
</dbReference>
<sequence length="352" mass="38631">MPDVVTATNEEQRAAWLGGRLPEVERVRPGLWSIPVPIPINPLRYVLVYALELPDGVAIVDAGWDTPEAFAGLTAGLAVAGYTIADVRAVLVTHIHPDHYGLAGRVREESGAWVGLHPADARLIPDRYDEGFAEGLVRRERALLDRCGVPPASADELAGASMAVRHFVRLAEPDVLIEDGDRLDLPGWDLRAIWTPGHSPGHLCFAEPGRRLLLSGDHVLPRITPIVAVHPQAPANPLADYLDSLASIRALEADEVLPAHEYRFAGLADRVDHVIAHHHERLDEIEKTVAAAGEIACWDLATRLTWSRPWETIPLFMRRAANGETLAHLVWLEARGRVRRTPGTPDLWSPAT</sequence>
<dbReference type="PANTHER" id="PTHR23131:SF4">
    <property type="entry name" value="METALLO-BETA-LACTAMASE SUPERFAMILY POTEIN"/>
    <property type="match status" value="1"/>
</dbReference>
<dbReference type="InterPro" id="IPR036866">
    <property type="entry name" value="RibonucZ/Hydroxyglut_hydro"/>
</dbReference>
<organism evidence="2 3">
    <name type="scientific">Bailinhaonella thermotolerans</name>
    <dbReference type="NCBI Taxonomy" id="1070861"/>
    <lineage>
        <taxon>Bacteria</taxon>
        <taxon>Bacillati</taxon>
        <taxon>Actinomycetota</taxon>
        <taxon>Actinomycetes</taxon>
        <taxon>Streptosporangiales</taxon>
        <taxon>Streptosporangiaceae</taxon>
        <taxon>Bailinhaonella</taxon>
    </lineage>
</organism>
<protein>
    <submittedName>
        <fullName evidence="2">MBL fold metallo-hydrolase</fullName>
    </submittedName>
</protein>
<name>A0A3A4AAN3_9ACTN</name>
<dbReference type="InterPro" id="IPR001279">
    <property type="entry name" value="Metallo-B-lactamas"/>
</dbReference>
<dbReference type="Proteomes" id="UP000265768">
    <property type="component" value="Unassembled WGS sequence"/>
</dbReference>
<dbReference type="Gene3D" id="3.60.15.10">
    <property type="entry name" value="Ribonuclease Z/Hydroxyacylglutathione hydrolase-like"/>
    <property type="match status" value="1"/>
</dbReference>
<dbReference type="AlphaFoldDB" id="A0A3A4AAN3"/>
<dbReference type="OrthoDB" id="2971563at2"/>
<dbReference type="EMBL" id="QZEY01000013">
    <property type="protein sequence ID" value="RJL25149.1"/>
    <property type="molecule type" value="Genomic_DNA"/>
</dbReference>
<keyword evidence="3" id="KW-1185">Reference proteome</keyword>
<dbReference type="InterPro" id="IPR036388">
    <property type="entry name" value="WH-like_DNA-bd_sf"/>
</dbReference>
<evidence type="ECO:0000313" key="2">
    <source>
        <dbReference type="EMBL" id="RJL25149.1"/>
    </source>
</evidence>
<dbReference type="Pfam" id="PF00753">
    <property type="entry name" value="Lactamase_B"/>
    <property type="match status" value="1"/>
</dbReference>
<reference evidence="2 3" key="1">
    <citation type="submission" date="2018-09" db="EMBL/GenBank/DDBJ databases">
        <title>YIM 75507 draft genome.</title>
        <authorList>
            <person name="Tang S."/>
            <person name="Feng Y."/>
        </authorList>
    </citation>
    <scope>NUCLEOTIDE SEQUENCE [LARGE SCALE GENOMIC DNA]</scope>
    <source>
        <strain evidence="2 3">YIM 75507</strain>
    </source>
</reference>
<dbReference type="GO" id="GO:0016787">
    <property type="term" value="F:hydrolase activity"/>
    <property type="evidence" value="ECO:0007669"/>
    <property type="project" value="UniProtKB-KW"/>
</dbReference>
<evidence type="ECO:0000259" key="1">
    <source>
        <dbReference type="SMART" id="SM00849"/>
    </source>
</evidence>
<dbReference type="SUPFAM" id="SSF56281">
    <property type="entry name" value="Metallo-hydrolase/oxidoreductase"/>
    <property type="match status" value="1"/>
</dbReference>
<keyword evidence="2" id="KW-0378">Hydrolase</keyword>
<gene>
    <name evidence="2" type="ORF">D5H75_27830</name>
</gene>
<accession>A0A3A4AAN3</accession>